<keyword evidence="1" id="KW-1133">Transmembrane helix</keyword>
<evidence type="ECO:0000256" key="1">
    <source>
        <dbReference type="SAM" id="Phobius"/>
    </source>
</evidence>
<dbReference type="PATRIC" id="fig|693978.17.peg.682"/>
<dbReference type="EMBL" id="CP003388">
    <property type="protein sequence ID" value="AFD55632.1"/>
    <property type="molecule type" value="Genomic_DNA"/>
</dbReference>
<dbReference type="HOGENOM" id="CLU_3204666_0_0_10"/>
<evidence type="ECO:0000313" key="3">
    <source>
        <dbReference type="Proteomes" id="UP000010093"/>
    </source>
</evidence>
<dbReference type="KEGG" id="rai:RA0C_0671"/>
<reference evidence="2 3" key="1">
    <citation type="journal article" date="2012" name="J. Bacteriol.">
        <title>Complete genome sequence of Riemerella anatipestifer reference strain.</title>
        <authorList>
            <person name="Wang X."/>
            <person name="Zhu D."/>
            <person name="Wang M."/>
            <person name="Cheng A."/>
            <person name="Jia R."/>
            <person name="Zhou Y."/>
            <person name="Chen Z."/>
            <person name="Luo Q."/>
            <person name="Liu F."/>
            <person name="Wang Y."/>
            <person name="Chen X.Y."/>
        </authorList>
    </citation>
    <scope>NUCLEOTIDE SEQUENCE [LARGE SCALE GENOMIC DNA]</scope>
    <source>
        <strain evidence="3">DSM 15868</strain>
    </source>
</reference>
<dbReference type="KEGG" id="ran:Riean_0449"/>
<sequence length="45" mass="5195">MNSFGEVSIDINISCLGYVILFLVAISLVPVIYQIYRTIRKYLKK</sequence>
<gene>
    <name evidence="2" type="ORF">RA0C_0671</name>
</gene>
<accession>E4T9D6</accession>
<evidence type="ECO:0000313" key="2">
    <source>
        <dbReference type="EMBL" id="AFD55632.1"/>
    </source>
</evidence>
<proteinExistence type="predicted"/>
<organism evidence="2 3">
    <name type="scientific">Riemerella anatipestifer (strain ATCC 11845 / DSM 15868 / JCM 9532 / NCTC 11014)</name>
    <dbReference type="NCBI Taxonomy" id="693978"/>
    <lineage>
        <taxon>Bacteria</taxon>
        <taxon>Pseudomonadati</taxon>
        <taxon>Bacteroidota</taxon>
        <taxon>Flavobacteriia</taxon>
        <taxon>Flavobacteriales</taxon>
        <taxon>Weeksellaceae</taxon>
        <taxon>Riemerella</taxon>
    </lineage>
</organism>
<dbReference type="Proteomes" id="UP000010093">
    <property type="component" value="Chromosome"/>
</dbReference>
<dbReference type="AlphaFoldDB" id="E4T9D6"/>
<keyword evidence="1" id="KW-0472">Membrane</keyword>
<name>E4T9D6_RIEAD</name>
<feature type="transmembrane region" description="Helical" evidence="1">
    <location>
        <begin position="16"/>
        <end position="36"/>
    </location>
</feature>
<keyword evidence="1" id="KW-0812">Transmembrane</keyword>
<protein>
    <submittedName>
        <fullName evidence="2">Uncharacterized protein</fullName>
    </submittedName>
</protein>